<keyword evidence="2" id="KW-1185">Reference proteome</keyword>
<accession>A0ABS0SM33</accession>
<evidence type="ECO:0000313" key="2">
    <source>
        <dbReference type="Proteomes" id="UP000641139"/>
    </source>
</evidence>
<gene>
    <name evidence="1" type="ORF">I7X30_04355</name>
</gene>
<dbReference type="RefSeq" id="WP_198466162.1">
    <property type="nucleotide sequence ID" value="NZ_JAEFDC010000002.1"/>
</dbReference>
<proteinExistence type="predicted"/>
<evidence type="ECO:0008006" key="3">
    <source>
        <dbReference type="Google" id="ProtNLM"/>
    </source>
</evidence>
<name>A0ABS0SM33_9FLAO</name>
<organism evidence="1 2">
    <name type="scientific">Capnocytophaga periodontitidis</name>
    <dbReference type="NCBI Taxonomy" id="2795027"/>
    <lineage>
        <taxon>Bacteria</taxon>
        <taxon>Pseudomonadati</taxon>
        <taxon>Bacteroidota</taxon>
        <taxon>Flavobacteriia</taxon>
        <taxon>Flavobacteriales</taxon>
        <taxon>Flavobacteriaceae</taxon>
        <taxon>Capnocytophaga</taxon>
    </lineage>
</organism>
<dbReference type="Proteomes" id="UP000641139">
    <property type="component" value="Unassembled WGS sequence"/>
</dbReference>
<comment type="caution">
    <text evidence="1">The sequence shown here is derived from an EMBL/GenBank/DDBJ whole genome shotgun (WGS) entry which is preliminary data.</text>
</comment>
<protein>
    <recommendedName>
        <fullName evidence="3">Transcriptional regulator</fullName>
    </recommendedName>
</protein>
<dbReference type="EMBL" id="JAEFDC010000002">
    <property type="protein sequence ID" value="MBI1646289.1"/>
    <property type="molecule type" value="Genomic_DNA"/>
</dbReference>
<sequence>MNKESKVRITTKPHKEACFWFVSLEIEVTPKEGEPTKVRAILDTDEATELINKIKFANYTAKSQNLKLKE</sequence>
<evidence type="ECO:0000313" key="1">
    <source>
        <dbReference type="EMBL" id="MBI1646289.1"/>
    </source>
</evidence>
<reference evidence="1 2" key="1">
    <citation type="journal article" date="2021" name="Int. J. Syst. Evol. Microbiol.">
        <title>Capnocytophaga periodontitidis sp. nov., isolated from subgingival plaque of periodontitis patient.</title>
        <authorList>
            <person name="Zhang Y."/>
            <person name="Qiao D."/>
            <person name="Shi W."/>
            <person name="Wu D."/>
            <person name="Cai M."/>
        </authorList>
    </citation>
    <scope>NUCLEOTIDE SEQUENCE [LARGE SCALE GENOMIC DNA]</scope>
    <source>
        <strain evidence="1 2">051621</strain>
    </source>
</reference>